<evidence type="ECO:0000313" key="2">
    <source>
        <dbReference type="Proteomes" id="UP001302321"/>
    </source>
</evidence>
<reference evidence="1" key="1">
    <citation type="journal article" date="2023" name="Mol. Phylogenet. Evol.">
        <title>Genome-scale phylogeny and comparative genomics of the fungal order Sordariales.</title>
        <authorList>
            <person name="Hensen N."/>
            <person name="Bonometti L."/>
            <person name="Westerberg I."/>
            <person name="Brannstrom I.O."/>
            <person name="Guillou S."/>
            <person name="Cros-Aarteil S."/>
            <person name="Calhoun S."/>
            <person name="Haridas S."/>
            <person name="Kuo A."/>
            <person name="Mondo S."/>
            <person name="Pangilinan J."/>
            <person name="Riley R."/>
            <person name="LaButti K."/>
            <person name="Andreopoulos B."/>
            <person name="Lipzen A."/>
            <person name="Chen C."/>
            <person name="Yan M."/>
            <person name="Daum C."/>
            <person name="Ng V."/>
            <person name="Clum A."/>
            <person name="Steindorff A."/>
            <person name="Ohm R.A."/>
            <person name="Martin F."/>
            <person name="Silar P."/>
            <person name="Natvig D.O."/>
            <person name="Lalanne C."/>
            <person name="Gautier V."/>
            <person name="Ament-Velasquez S.L."/>
            <person name="Kruys A."/>
            <person name="Hutchinson M.I."/>
            <person name="Powell A.J."/>
            <person name="Barry K."/>
            <person name="Miller A.N."/>
            <person name="Grigoriev I.V."/>
            <person name="Debuchy R."/>
            <person name="Gladieux P."/>
            <person name="Hiltunen Thoren M."/>
            <person name="Johannesson H."/>
        </authorList>
    </citation>
    <scope>NUCLEOTIDE SEQUENCE</scope>
    <source>
        <strain evidence="1">CBS 892.96</strain>
    </source>
</reference>
<proteinExistence type="predicted"/>
<feature type="non-terminal residue" evidence="1">
    <location>
        <position position="277"/>
    </location>
</feature>
<dbReference type="Proteomes" id="UP001302321">
    <property type="component" value="Unassembled WGS sequence"/>
</dbReference>
<evidence type="ECO:0000313" key="1">
    <source>
        <dbReference type="EMBL" id="KAK4170613.1"/>
    </source>
</evidence>
<keyword evidence="2" id="KW-1185">Reference proteome</keyword>
<organism evidence="1 2">
    <name type="scientific">Triangularia setosa</name>
    <dbReference type="NCBI Taxonomy" id="2587417"/>
    <lineage>
        <taxon>Eukaryota</taxon>
        <taxon>Fungi</taxon>
        <taxon>Dikarya</taxon>
        <taxon>Ascomycota</taxon>
        <taxon>Pezizomycotina</taxon>
        <taxon>Sordariomycetes</taxon>
        <taxon>Sordariomycetidae</taxon>
        <taxon>Sordariales</taxon>
        <taxon>Podosporaceae</taxon>
        <taxon>Triangularia</taxon>
    </lineage>
</organism>
<sequence length="277" mass="31077">MGNASSQIFGEIDKARLEDKQFLDTLDLCLADLTNGTWNELPVALTSVISRYFVRQTDITARTIQQWTEHPGSFFNPAFTHDPALQLYHAVAELMLRPQLDAVNVVKRQVYLVLFCITKEAFNAIHRKGKFDTFALYLLEKSKSGADDAAQVKENCTNWCSFGKRYRELASLAGGNGVLLVPSTICRSTIEKKGKVGDIADTLKLQVCKKVEDWECEKAAEGLFTYYTGMMQPWLQQLGWSPEDKKRKHAVLSLVPPQLTAEAGQGRDREEGVVLRG</sequence>
<accession>A0AAN6VVR2</accession>
<protein>
    <submittedName>
        <fullName evidence="1">Uncharacterized protein</fullName>
    </submittedName>
</protein>
<reference evidence="1" key="2">
    <citation type="submission" date="2023-05" db="EMBL/GenBank/DDBJ databases">
        <authorList>
            <consortium name="Lawrence Berkeley National Laboratory"/>
            <person name="Steindorff A."/>
            <person name="Hensen N."/>
            <person name="Bonometti L."/>
            <person name="Westerberg I."/>
            <person name="Brannstrom I.O."/>
            <person name="Guillou S."/>
            <person name="Cros-Aarteil S."/>
            <person name="Calhoun S."/>
            <person name="Haridas S."/>
            <person name="Kuo A."/>
            <person name="Mondo S."/>
            <person name="Pangilinan J."/>
            <person name="Riley R."/>
            <person name="Labutti K."/>
            <person name="Andreopoulos B."/>
            <person name="Lipzen A."/>
            <person name="Chen C."/>
            <person name="Yanf M."/>
            <person name="Daum C."/>
            <person name="Ng V."/>
            <person name="Clum A."/>
            <person name="Ohm R."/>
            <person name="Martin F."/>
            <person name="Silar P."/>
            <person name="Natvig D."/>
            <person name="Lalanne C."/>
            <person name="Gautier V."/>
            <person name="Ament-Velasquez S.L."/>
            <person name="Kruys A."/>
            <person name="Hutchinson M.I."/>
            <person name="Powell A.J."/>
            <person name="Barry K."/>
            <person name="Miller A.N."/>
            <person name="Grigoriev I.V."/>
            <person name="Debuchy R."/>
            <person name="Gladieux P."/>
            <person name="Thoren M.H."/>
            <person name="Johannesson H."/>
        </authorList>
    </citation>
    <scope>NUCLEOTIDE SEQUENCE</scope>
    <source>
        <strain evidence="1">CBS 892.96</strain>
    </source>
</reference>
<dbReference type="AlphaFoldDB" id="A0AAN6VVR2"/>
<dbReference type="EMBL" id="MU866930">
    <property type="protein sequence ID" value="KAK4170613.1"/>
    <property type="molecule type" value="Genomic_DNA"/>
</dbReference>
<name>A0AAN6VVR2_9PEZI</name>
<comment type="caution">
    <text evidence="1">The sequence shown here is derived from an EMBL/GenBank/DDBJ whole genome shotgun (WGS) entry which is preliminary data.</text>
</comment>
<gene>
    <name evidence="1" type="ORF">QBC36DRAFT_305816</name>
</gene>